<gene>
    <name evidence="2" type="ORF">HK415_10145</name>
</gene>
<dbReference type="Pfam" id="PF01243">
    <property type="entry name" value="PNPOx_N"/>
    <property type="match status" value="1"/>
</dbReference>
<dbReference type="Gene3D" id="2.30.110.10">
    <property type="entry name" value="Electron Transport, Fmn-binding Protein, Chain A"/>
    <property type="match status" value="1"/>
</dbReference>
<evidence type="ECO:0000259" key="1">
    <source>
        <dbReference type="Pfam" id="PF01243"/>
    </source>
</evidence>
<reference evidence="2 3" key="1">
    <citation type="submission" date="2020-05" db="EMBL/GenBank/DDBJ databases">
        <authorList>
            <person name="Khan S.A."/>
            <person name="Jeon C.O."/>
            <person name="Chun B.H."/>
        </authorList>
    </citation>
    <scope>NUCLEOTIDE SEQUENCE [LARGE SCALE GENOMIC DNA]</scope>
    <source>
        <strain evidence="2 3">B156</strain>
    </source>
</reference>
<dbReference type="Proteomes" id="UP000552954">
    <property type="component" value="Unassembled WGS sequence"/>
</dbReference>
<comment type="caution">
    <text evidence="2">The sequence shown here is derived from an EMBL/GenBank/DDBJ whole genome shotgun (WGS) entry which is preliminary data.</text>
</comment>
<dbReference type="InterPro" id="IPR012349">
    <property type="entry name" value="Split_barrel_FMN-bd"/>
</dbReference>
<proteinExistence type="predicted"/>
<sequence>MNDEHSASLKDLLQQQDVAALATLHKGEPAVSMVPYALLADGSLVIHVSQLATHTKDMQEHPGVGLLVLGERTAGMLPQQQPRASLHGEARRCPPEAPEYAAARGAYLARFPDSEPMFGFGDFSLFVIQPRAVRYVAGFAQAFSVIAEAYHRLMAASA</sequence>
<dbReference type="PANTHER" id="PTHR13343:SF17">
    <property type="entry name" value="CELLULAR REPRESSOR OF E1A-STIMULATED GENES, ISOFORM A"/>
    <property type="match status" value="1"/>
</dbReference>
<dbReference type="GO" id="GO:0005737">
    <property type="term" value="C:cytoplasm"/>
    <property type="evidence" value="ECO:0007669"/>
    <property type="project" value="UniProtKB-ARBA"/>
</dbReference>
<accession>A0A849KFJ5</accession>
<dbReference type="InterPro" id="IPR011576">
    <property type="entry name" value="Pyridox_Oxase_N"/>
</dbReference>
<name>A0A849KFJ5_9BURK</name>
<dbReference type="PANTHER" id="PTHR13343">
    <property type="entry name" value="CREG1 PROTEIN"/>
    <property type="match status" value="1"/>
</dbReference>
<feature type="domain" description="Pyridoxamine 5'-phosphate oxidase N-terminal" evidence="1">
    <location>
        <begin position="9"/>
        <end position="136"/>
    </location>
</feature>
<dbReference type="SUPFAM" id="SSF50475">
    <property type="entry name" value="FMN-binding split barrel"/>
    <property type="match status" value="1"/>
</dbReference>
<dbReference type="EMBL" id="JABFCS010000001">
    <property type="protein sequence ID" value="NNU43441.1"/>
    <property type="molecule type" value="Genomic_DNA"/>
</dbReference>
<evidence type="ECO:0000313" key="2">
    <source>
        <dbReference type="EMBL" id="NNU43441.1"/>
    </source>
</evidence>
<organism evidence="2 3">
    <name type="scientific">Ramlibacter montanisoli</name>
    <dbReference type="NCBI Taxonomy" id="2732512"/>
    <lineage>
        <taxon>Bacteria</taxon>
        <taxon>Pseudomonadati</taxon>
        <taxon>Pseudomonadota</taxon>
        <taxon>Betaproteobacteria</taxon>
        <taxon>Burkholderiales</taxon>
        <taxon>Comamonadaceae</taxon>
        <taxon>Ramlibacter</taxon>
    </lineage>
</organism>
<evidence type="ECO:0000313" key="3">
    <source>
        <dbReference type="Proteomes" id="UP000552954"/>
    </source>
</evidence>
<reference evidence="2 3" key="2">
    <citation type="submission" date="2020-06" db="EMBL/GenBank/DDBJ databases">
        <title>Ramlibacter rhizophilus sp. nov., isolated from rhizosphere soil of national flower Mugunghwa from South Korea.</title>
        <authorList>
            <person name="Zheng-Fei Y."/>
            <person name="Huan T."/>
        </authorList>
    </citation>
    <scope>NUCLEOTIDE SEQUENCE [LARGE SCALE GENOMIC DNA]</scope>
    <source>
        <strain evidence="2 3">B156</strain>
    </source>
</reference>
<dbReference type="RefSeq" id="WP_171558649.1">
    <property type="nucleotide sequence ID" value="NZ_JABFCS010000001.1"/>
</dbReference>
<dbReference type="AlphaFoldDB" id="A0A849KFJ5"/>
<keyword evidence="3" id="KW-1185">Reference proteome</keyword>
<dbReference type="PIRSF" id="PIRSF004633">
    <property type="entry name" value="UCP_PLP_oxd"/>
    <property type="match status" value="1"/>
</dbReference>
<dbReference type="InterPro" id="IPR014419">
    <property type="entry name" value="HutZ"/>
</dbReference>
<protein>
    <recommendedName>
        <fullName evidence="1">Pyridoxamine 5'-phosphate oxidase N-terminal domain-containing protein</fullName>
    </recommendedName>
</protein>